<name>A0A8C6V1M1_9GOBI</name>
<dbReference type="PANTHER" id="PTHR15963:SF1">
    <property type="entry name" value="CYTOHESIN-INTERACTING PROTEIN"/>
    <property type="match status" value="1"/>
</dbReference>
<dbReference type="InterPro" id="IPR041489">
    <property type="entry name" value="PDZ_6"/>
</dbReference>
<evidence type="ECO:0000256" key="1">
    <source>
        <dbReference type="ARBA" id="ARBA00004496"/>
    </source>
</evidence>
<evidence type="ECO:0000313" key="5">
    <source>
        <dbReference type="Ensembl" id="ENSNMLP00000043901.1"/>
    </source>
</evidence>
<feature type="compositionally biased region" description="Polar residues" evidence="3">
    <location>
        <begin position="15"/>
        <end position="24"/>
    </location>
</feature>
<accession>A0A8C6V1M1</accession>
<dbReference type="InterPro" id="IPR001478">
    <property type="entry name" value="PDZ"/>
</dbReference>
<feature type="region of interest" description="Disordered" evidence="3">
    <location>
        <begin position="201"/>
        <end position="235"/>
    </location>
</feature>
<keyword evidence="6" id="KW-1185">Reference proteome</keyword>
<reference evidence="5" key="2">
    <citation type="submission" date="2025-09" db="UniProtKB">
        <authorList>
            <consortium name="Ensembl"/>
        </authorList>
    </citation>
    <scope>IDENTIFICATION</scope>
</reference>
<dbReference type="PROSITE" id="PS50106">
    <property type="entry name" value="PDZ"/>
    <property type="match status" value="1"/>
</dbReference>
<protein>
    <submittedName>
        <fullName evidence="5">Cytohesin 1 interacting protein</fullName>
    </submittedName>
</protein>
<dbReference type="SUPFAM" id="SSF50156">
    <property type="entry name" value="PDZ domain-like"/>
    <property type="match status" value="1"/>
</dbReference>
<dbReference type="Ensembl" id="ENSNMLT00000048734.1">
    <property type="protein sequence ID" value="ENSNMLP00000043901.1"/>
    <property type="gene ID" value="ENSNMLG00000026609.1"/>
</dbReference>
<evidence type="ECO:0000256" key="2">
    <source>
        <dbReference type="ARBA" id="ARBA00022490"/>
    </source>
</evidence>
<dbReference type="Proteomes" id="UP000694523">
    <property type="component" value="Unplaced"/>
</dbReference>
<keyword evidence="2" id="KW-0963">Cytoplasm</keyword>
<organism evidence="5 6">
    <name type="scientific">Neogobius melanostomus</name>
    <name type="common">round goby</name>
    <dbReference type="NCBI Taxonomy" id="47308"/>
    <lineage>
        <taxon>Eukaryota</taxon>
        <taxon>Metazoa</taxon>
        <taxon>Chordata</taxon>
        <taxon>Craniata</taxon>
        <taxon>Vertebrata</taxon>
        <taxon>Euteleostomi</taxon>
        <taxon>Actinopterygii</taxon>
        <taxon>Neopterygii</taxon>
        <taxon>Teleostei</taxon>
        <taxon>Neoteleostei</taxon>
        <taxon>Acanthomorphata</taxon>
        <taxon>Gobiaria</taxon>
        <taxon>Gobiiformes</taxon>
        <taxon>Gobioidei</taxon>
        <taxon>Gobiidae</taxon>
        <taxon>Benthophilinae</taxon>
        <taxon>Neogobiini</taxon>
        <taxon>Neogobius</taxon>
    </lineage>
</organism>
<dbReference type="SMART" id="SM00228">
    <property type="entry name" value="PDZ"/>
    <property type="match status" value="1"/>
</dbReference>
<feature type="domain" description="PDZ" evidence="4">
    <location>
        <begin position="74"/>
        <end position="163"/>
    </location>
</feature>
<proteinExistence type="predicted"/>
<dbReference type="GO" id="GO:0005737">
    <property type="term" value="C:cytoplasm"/>
    <property type="evidence" value="ECO:0007669"/>
    <property type="project" value="UniProtKB-SubCell"/>
</dbReference>
<feature type="region of interest" description="Disordered" evidence="3">
    <location>
        <begin position="1"/>
        <end position="62"/>
    </location>
</feature>
<reference evidence="5" key="1">
    <citation type="submission" date="2025-08" db="UniProtKB">
        <authorList>
            <consortium name="Ensembl"/>
        </authorList>
    </citation>
    <scope>IDENTIFICATION</scope>
</reference>
<dbReference type="PANTHER" id="PTHR15963">
    <property type="entry name" value="GENERAL RECEPTOR FOR PHOSPHOINOSITIDES 1-ASSOCIATED SCAFFOLD PROTEIN-RELATED"/>
    <property type="match status" value="1"/>
</dbReference>
<comment type="subcellular location">
    <subcellularLocation>
        <location evidence="1">Cytoplasm</location>
    </subcellularLocation>
</comment>
<dbReference type="InterPro" id="IPR052122">
    <property type="entry name" value="Intracell_Traff_Signaling_Reg"/>
</dbReference>
<dbReference type="CDD" id="cd06713">
    <property type="entry name" value="PDZ_tamalin_CYTIP-like"/>
    <property type="match status" value="1"/>
</dbReference>
<dbReference type="Gene3D" id="2.30.42.10">
    <property type="match status" value="1"/>
</dbReference>
<evidence type="ECO:0000313" key="6">
    <source>
        <dbReference type="Proteomes" id="UP000694523"/>
    </source>
</evidence>
<sequence length="347" mass="38220">MQSTMNFNMFGRYGSQENCSQEGNTSRKKGSLWHRRSLKGNRDRQRQNVTTLPRVGKPKQHTTLVDYSDPQRTTIALEKQDNESYGFEIQTYKLPLRNSTTVETCTLVCMVQEDSAAESAGLTAGDIIITVNGVSVEGSSPQHILDLMRESTNSLKIETVSGNVVKQIELDKKLNQLKLSLREKLLELEALGLQEKRLMKGKTSDSGLHPSIESDLSSPAAGHRGRRFSSDSSYRSAMTDDSDLFSVFGDVCSPSPLSAATTDDDGCFFPSKDFLAHVPKYRSSHGFSSSSSLAGSSSSLSPAWDETKVTSIFGTLPRRGRRASVRKHIFKLIPGLQSSVEEEDGPR</sequence>
<dbReference type="InterPro" id="IPR036034">
    <property type="entry name" value="PDZ_sf"/>
</dbReference>
<feature type="compositionally biased region" description="Basic residues" evidence="3">
    <location>
        <begin position="26"/>
        <end position="39"/>
    </location>
</feature>
<dbReference type="AlphaFoldDB" id="A0A8C6V1M1"/>
<evidence type="ECO:0000259" key="4">
    <source>
        <dbReference type="PROSITE" id="PS50106"/>
    </source>
</evidence>
<dbReference type="Pfam" id="PF17820">
    <property type="entry name" value="PDZ_6"/>
    <property type="match status" value="1"/>
</dbReference>
<evidence type="ECO:0000256" key="3">
    <source>
        <dbReference type="SAM" id="MobiDB-lite"/>
    </source>
</evidence>